<keyword evidence="6" id="KW-1185">Reference proteome</keyword>
<proteinExistence type="predicted"/>
<sequence length="225" mass="24555">MSGVKLNRLRRVSLRERVLTELQGHIVSGTFAPGQRLNDSELAEQLGVSRTPVREALQQLQAMGLVEAIPGASTRVTEVDAADAAAVFPVVAQLHALATRLAVDALTAADVERLHRHNADLLEATKSGDRDRMMDADTAFHDVFIELSGNPVLAELLDQLTPRVRRFEYALFDDAAGHASAHDHEQIIAACEASDVGRIGELVERNWLSLGDDVVRQLKIQETPS</sequence>
<keyword evidence="3" id="KW-0804">Transcription</keyword>
<dbReference type="Gene3D" id="1.10.10.10">
    <property type="entry name" value="Winged helix-like DNA-binding domain superfamily/Winged helix DNA-binding domain"/>
    <property type="match status" value="1"/>
</dbReference>
<dbReference type="SUPFAM" id="SSF46785">
    <property type="entry name" value="Winged helix' DNA-binding domain"/>
    <property type="match status" value="1"/>
</dbReference>
<dbReference type="PROSITE" id="PS50949">
    <property type="entry name" value="HTH_GNTR"/>
    <property type="match status" value="1"/>
</dbReference>
<dbReference type="GO" id="GO:0003700">
    <property type="term" value="F:DNA-binding transcription factor activity"/>
    <property type="evidence" value="ECO:0007669"/>
    <property type="project" value="InterPro"/>
</dbReference>
<feature type="domain" description="HTH gntR-type" evidence="4">
    <location>
        <begin position="12"/>
        <end position="79"/>
    </location>
</feature>
<dbReference type="OrthoDB" id="4164516at2"/>
<keyword evidence="2" id="KW-0238">DNA-binding</keyword>
<evidence type="ECO:0000256" key="1">
    <source>
        <dbReference type="ARBA" id="ARBA00023015"/>
    </source>
</evidence>
<accession>A0A2P8DVN8</accession>
<dbReference type="PRINTS" id="PR00035">
    <property type="entry name" value="HTHGNTR"/>
</dbReference>
<dbReference type="PANTHER" id="PTHR43537:SF24">
    <property type="entry name" value="GLUCONATE OPERON TRANSCRIPTIONAL REPRESSOR"/>
    <property type="match status" value="1"/>
</dbReference>
<dbReference type="PANTHER" id="PTHR43537">
    <property type="entry name" value="TRANSCRIPTIONAL REGULATOR, GNTR FAMILY"/>
    <property type="match status" value="1"/>
</dbReference>
<evidence type="ECO:0000256" key="2">
    <source>
        <dbReference type="ARBA" id="ARBA00023125"/>
    </source>
</evidence>
<evidence type="ECO:0000259" key="4">
    <source>
        <dbReference type="PROSITE" id="PS50949"/>
    </source>
</evidence>
<evidence type="ECO:0000313" key="6">
    <source>
        <dbReference type="Proteomes" id="UP000243528"/>
    </source>
</evidence>
<dbReference type="Pfam" id="PF00392">
    <property type="entry name" value="GntR"/>
    <property type="match status" value="1"/>
</dbReference>
<dbReference type="Pfam" id="PF07729">
    <property type="entry name" value="FCD"/>
    <property type="match status" value="1"/>
</dbReference>
<dbReference type="PRINTS" id="PR00033">
    <property type="entry name" value="HTHASNC"/>
</dbReference>
<comment type="caution">
    <text evidence="5">The sequence shown here is derived from an EMBL/GenBank/DDBJ whole genome shotgun (WGS) entry which is preliminary data.</text>
</comment>
<dbReference type="CDD" id="cd07377">
    <property type="entry name" value="WHTH_GntR"/>
    <property type="match status" value="1"/>
</dbReference>
<dbReference type="SUPFAM" id="SSF48008">
    <property type="entry name" value="GntR ligand-binding domain-like"/>
    <property type="match status" value="1"/>
</dbReference>
<name>A0A2P8DVN8_9ACTN</name>
<keyword evidence="1" id="KW-0805">Transcription regulation</keyword>
<protein>
    <submittedName>
        <fullName evidence="5">GntR family transcriptional regulator</fullName>
    </submittedName>
</protein>
<organism evidence="5 6">
    <name type="scientific">Haloactinopolyspora alba</name>
    <dbReference type="NCBI Taxonomy" id="648780"/>
    <lineage>
        <taxon>Bacteria</taxon>
        <taxon>Bacillati</taxon>
        <taxon>Actinomycetota</taxon>
        <taxon>Actinomycetes</taxon>
        <taxon>Jiangellales</taxon>
        <taxon>Jiangellaceae</taxon>
        <taxon>Haloactinopolyspora</taxon>
    </lineage>
</organism>
<dbReference type="EMBL" id="PYGE01000014">
    <property type="protein sequence ID" value="PSL01276.1"/>
    <property type="molecule type" value="Genomic_DNA"/>
</dbReference>
<dbReference type="RefSeq" id="WP_106538524.1">
    <property type="nucleotide sequence ID" value="NZ_ML142899.1"/>
</dbReference>
<dbReference type="InterPro" id="IPR036390">
    <property type="entry name" value="WH_DNA-bd_sf"/>
</dbReference>
<dbReference type="GO" id="GO:0043565">
    <property type="term" value="F:sequence-specific DNA binding"/>
    <property type="evidence" value="ECO:0007669"/>
    <property type="project" value="InterPro"/>
</dbReference>
<evidence type="ECO:0000313" key="5">
    <source>
        <dbReference type="EMBL" id="PSL01276.1"/>
    </source>
</evidence>
<dbReference type="AlphaFoldDB" id="A0A2P8DVN8"/>
<dbReference type="InterPro" id="IPR036388">
    <property type="entry name" value="WH-like_DNA-bd_sf"/>
</dbReference>
<gene>
    <name evidence="5" type="ORF">CLV30_1146</name>
</gene>
<dbReference type="InterPro" id="IPR008920">
    <property type="entry name" value="TF_FadR/GntR_C"/>
</dbReference>
<dbReference type="InterPro" id="IPR000485">
    <property type="entry name" value="AsnC-type_HTH_dom"/>
</dbReference>
<dbReference type="InterPro" id="IPR000524">
    <property type="entry name" value="Tscrpt_reg_HTH_GntR"/>
</dbReference>
<dbReference type="InterPro" id="IPR011711">
    <property type="entry name" value="GntR_C"/>
</dbReference>
<reference evidence="5 6" key="1">
    <citation type="submission" date="2018-03" db="EMBL/GenBank/DDBJ databases">
        <title>Genomic Encyclopedia of Archaeal and Bacterial Type Strains, Phase II (KMG-II): from individual species to whole genera.</title>
        <authorList>
            <person name="Goeker M."/>
        </authorList>
    </citation>
    <scope>NUCLEOTIDE SEQUENCE [LARGE SCALE GENOMIC DNA]</scope>
    <source>
        <strain evidence="5 6">DSM 45211</strain>
    </source>
</reference>
<dbReference type="SMART" id="SM00345">
    <property type="entry name" value="HTH_GNTR"/>
    <property type="match status" value="1"/>
</dbReference>
<dbReference type="Proteomes" id="UP000243528">
    <property type="component" value="Unassembled WGS sequence"/>
</dbReference>
<evidence type="ECO:0000256" key="3">
    <source>
        <dbReference type="ARBA" id="ARBA00023163"/>
    </source>
</evidence>
<dbReference type="SMART" id="SM00895">
    <property type="entry name" value="FCD"/>
    <property type="match status" value="1"/>
</dbReference>
<dbReference type="Gene3D" id="1.20.120.530">
    <property type="entry name" value="GntR ligand-binding domain-like"/>
    <property type="match status" value="1"/>
</dbReference>